<dbReference type="PANTHER" id="PTHR33336">
    <property type="entry name" value="QUINOL MONOOXYGENASE YGIN-RELATED"/>
    <property type="match status" value="1"/>
</dbReference>
<dbReference type="GO" id="GO:0003824">
    <property type="term" value="F:catalytic activity"/>
    <property type="evidence" value="ECO:0007669"/>
    <property type="project" value="TreeGrafter"/>
</dbReference>
<dbReference type="Proteomes" id="UP000075666">
    <property type="component" value="Unassembled WGS sequence"/>
</dbReference>
<sequence>MIIVHATFQINPAKENLFLEEIQPLIAASREENGNISYGLQKDVENEHVFLMIEIWQDMQAVASHNSSDHFTKFVAKAKDFLTAPLDIKAYEGQQLKL</sequence>
<evidence type="ECO:0000313" key="1">
    <source>
        <dbReference type="EMBL" id="KYD05458.1"/>
    </source>
</evidence>
<dbReference type="AlphaFoldDB" id="A0A150KZE7"/>
<dbReference type="PANTHER" id="PTHR33336:SF3">
    <property type="entry name" value="ABM DOMAIN-CONTAINING PROTEIN"/>
    <property type="match status" value="1"/>
</dbReference>
<name>A0A150KZE7_9BACI</name>
<dbReference type="Gene3D" id="3.30.70.100">
    <property type="match status" value="1"/>
</dbReference>
<keyword evidence="2" id="KW-1185">Reference proteome</keyword>
<evidence type="ECO:0000313" key="2">
    <source>
        <dbReference type="Proteomes" id="UP000075666"/>
    </source>
</evidence>
<gene>
    <name evidence="1" type="ORF">B4102_3182</name>
</gene>
<dbReference type="InterPro" id="IPR011008">
    <property type="entry name" value="Dimeric_a/b-barrel"/>
</dbReference>
<dbReference type="SUPFAM" id="SSF54909">
    <property type="entry name" value="Dimeric alpha+beta barrel"/>
    <property type="match status" value="1"/>
</dbReference>
<proteinExistence type="predicted"/>
<dbReference type="PROSITE" id="PS51725">
    <property type="entry name" value="ABM"/>
    <property type="match status" value="1"/>
</dbReference>
<organism evidence="1 2">
    <name type="scientific">Heyndrickxia sporothermodurans</name>
    <dbReference type="NCBI Taxonomy" id="46224"/>
    <lineage>
        <taxon>Bacteria</taxon>
        <taxon>Bacillati</taxon>
        <taxon>Bacillota</taxon>
        <taxon>Bacilli</taxon>
        <taxon>Bacillales</taxon>
        <taxon>Bacillaceae</taxon>
        <taxon>Heyndrickxia</taxon>
    </lineage>
</organism>
<protein>
    <submittedName>
        <fullName evidence="1">Uncharacterized protein</fullName>
    </submittedName>
</protein>
<dbReference type="InterPro" id="IPR007138">
    <property type="entry name" value="ABM_dom"/>
</dbReference>
<dbReference type="RefSeq" id="WP_066231745.1">
    <property type="nucleotide sequence ID" value="NZ_JALKTV010000007.1"/>
</dbReference>
<dbReference type="EMBL" id="LQYN01000056">
    <property type="protein sequence ID" value="KYD05458.1"/>
    <property type="molecule type" value="Genomic_DNA"/>
</dbReference>
<dbReference type="Pfam" id="PF03992">
    <property type="entry name" value="ABM"/>
    <property type="match status" value="1"/>
</dbReference>
<accession>A0A150KZE7</accession>
<dbReference type="InterPro" id="IPR050744">
    <property type="entry name" value="AI-2_Isomerase_LsrG"/>
</dbReference>
<dbReference type="STRING" id="46224.B4102_3182"/>
<dbReference type="GeneID" id="62497893"/>
<comment type="caution">
    <text evidence="1">The sequence shown here is derived from an EMBL/GenBank/DDBJ whole genome shotgun (WGS) entry which is preliminary data.</text>
</comment>
<dbReference type="OrthoDB" id="287932at2"/>
<reference evidence="1 2" key="1">
    <citation type="submission" date="2016-01" db="EMBL/GenBank/DDBJ databases">
        <title>Genome Sequences of Twelve Sporeforming Bacillus Species Isolated from Foods.</title>
        <authorList>
            <person name="Berendsen E.M."/>
            <person name="Wells-Bennik M.H."/>
            <person name="Krawcyk A.O."/>
            <person name="De Jong A."/>
            <person name="Holsappel S."/>
            <person name="Eijlander R.T."/>
            <person name="Kuipers O.P."/>
        </authorList>
    </citation>
    <scope>NUCLEOTIDE SEQUENCE [LARGE SCALE GENOMIC DNA]</scope>
    <source>
        <strain evidence="1 2">B4102</strain>
    </source>
</reference>
<dbReference type="PATRIC" id="fig|46224.3.peg.3156"/>